<dbReference type="AlphaFoldDB" id="A0A3P9LYW0"/>
<dbReference type="PANTHER" id="PTHR16214:SF3">
    <property type="entry name" value="TRANSMEMBRANE PROTEIN 260"/>
    <property type="match status" value="1"/>
</dbReference>
<reference key="1">
    <citation type="journal article" date="2007" name="Nature">
        <title>The medaka draft genome and insights into vertebrate genome evolution.</title>
        <authorList>
            <person name="Kasahara M."/>
            <person name="Naruse K."/>
            <person name="Sasaki S."/>
            <person name="Nakatani Y."/>
            <person name="Qu W."/>
            <person name="Ahsan B."/>
            <person name="Yamada T."/>
            <person name="Nagayasu Y."/>
            <person name="Doi K."/>
            <person name="Kasai Y."/>
            <person name="Jindo T."/>
            <person name="Kobayashi D."/>
            <person name="Shimada A."/>
            <person name="Toyoda A."/>
            <person name="Kuroki Y."/>
            <person name="Fujiyama A."/>
            <person name="Sasaki T."/>
            <person name="Shimizu A."/>
            <person name="Asakawa S."/>
            <person name="Shimizu N."/>
            <person name="Hashimoto S."/>
            <person name="Yang J."/>
            <person name="Lee Y."/>
            <person name="Matsushima K."/>
            <person name="Sugano S."/>
            <person name="Sakaizumi M."/>
            <person name="Narita T."/>
            <person name="Ohishi K."/>
            <person name="Haga S."/>
            <person name="Ohta F."/>
            <person name="Nomoto H."/>
            <person name="Nogata K."/>
            <person name="Morishita T."/>
            <person name="Endo T."/>
            <person name="Shin-I T."/>
            <person name="Takeda H."/>
            <person name="Morishita S."/>
            <person name="Kohara Y."/>
        </authorList>
    </citation>
    <scope>NUCLEOTIDE SEQUENCE [LARGE SCALE GENOMIC DNA]</scope>
    <source>
        <strain>Hd-rR</strain>
    </source>
</reference>
<reference evidence="1" key="4">
    <citation type="submission" date="2025-09" db="UniProtKB">
        <authorList>
            <consortium name="Ensembl"/>
        </authorList>
    </citation>
    <scope>IDENTIFICATION</scope>
    <source>
        <strain evidence="1">HNI</strain>
    </source>
</reference>
<organism evidence="1 2">
    <name type="scientific">Oryzias latipes</name>
    <name type="common">Japanese rice fish</name>
    <name type="synonym">Japanese killifish</name>
    <dbReference type="NCBI Taxonomy" id="8090"/>
    <lineage>
        <taxon>Eukaryota</taxon>
        <taxon>Metazoa</taxon>
        <taxon>Chordata</taxon>
        <taxon>Craniata</taxon>
        <taxon>Vertebrata</taxon>
        <taxon>Euteleostomi</taxon>
        <taxon>Actinopterygii</taxon>
        <taxon>Neopterygii</taxon>
        <taxon>Teleostei</taxon>
        <taxon>Neoteleostei</taxon>
        <taxon>Acanthomorphata</taxon>
        <taxon>Ovalentaria</taxon>
        <taxon>Atherinomorphae</taxon>
        <taxon>Beloniformes</taxon>
        <taxon>Adrianichthyidae</taxon>
        <taxon>Oryziinae</taxon>
        <taxon>Oryzias</taxon>
    </lineage>
</organism>
<accession>A0A3P9LYW0</accession>
<reference evidence="1" key="3">
    <citation type="submission" date="2025-08" db="UniProtKB">
        <authorList>
            <consortium name="Ensembl"/>
        </authorList>
    </citation>
    <scope>IDENTIFICATION</scope>
    <source>
        <strain evidence="1">HNI</strain>
    </source>
</reference>
<sequence length="176" mass="20690">MRNSHPESGWCFKNTRPTRGQCLPGQQALWGKSDLRDLPSGSVSRTRRGFVHLLCFFCRRDVFACIGLPDGDLSWEHSFARWPFGVCDYLVPVNRAFHPEQWAQRTRTIYKWKEPHNSFHPASWERVANEEMWQARMKTAFFLFDLAERMEGEARARLFELSYTVSFDLHLNCNLS</sequence>
<name>A0A3P9LYW0_ORYLA</name>
<proteinExistence type="predicted"/>
<dbReference type="Ensembl" id="ENSORLT00020003794.1">
    <property type="protein sequence ID" value="ENSORLP00020025691.1"/>
    <property type="gene ID" value="ENSORLG00020007785.1"/>
</dbReference>
<dbReference type="PANTHER" id="PTHR16214">
    <property type="entry name" value="TRANSMEMBRANE PROTEIN 260"/>
    <property type="match status" value="1"/>
</dbReference>
<evidence type="ECO:0000313" key="1">
    <source>
        <dbReference type="Ensembl" id="ENSORLP00020025691.1"/>
    </source>
</evidence>
<reference evidence="1 2" key="2">
    <citation type="submission" date="2017-04" db="EMBL/GenBank/DDBJ databases">
        <title>CpG methylation of centromeres and impact of large insertions on vertebrate speciation.</title>
        <authorList>
            <person name="Ichikawa K."/>
            <person name="Yoshimura J."/>
            <person name="Morishita S."/>
        </authorList>
    </citation>
    <scope>NUCLEOTIDE SEQUENCE</scope>
    <source>
        <strain evidence="1 2">HNI</strain>
    </source>
</reference>
<dbReference type="InterPro" id="IPR052724">
    <property type="entry name" value="GT117_domain-containing"/>
</dbReference>
<evidence type="ECO:0000313" key="2">
    <source>
        <dbReference type="Proteomes" id="UP000265180"/>
    </source>
</evidence>
<dbReference type="Proteomes" id="UP000265180">
    <property type="component" value="Chromosome 22"/>
</dbReference>
<protein>
    <submittedName>
        <fullName evidence="1">Uncharacterized protein</fullName>
    </submittedName>
</protein>